<dbReference type="GO" id="GO:0035925">
    <property type="term" value="F:mRNA 3'-UTR AU-rich region binding"/>
    <property type="evidence" value="ECO:0007669"/>
    <property type="project" value="UniProtKB-UniRule"/>
</dbReference>
<keyword evidence="2 6" id="KW-0540">Nuclease</keyword>
<protein>
    <recommendedName>
        <fullName evidence="6">Probable ribonuclease FAU-1</fullName>
        <ecNumber evidence="6">3.1.26.-</ecNumber>
    </recommendedName>
    <alternativeName>
        <fullName evidence="6">RNA-binding protein FAU-1</fullName>
    </alternativeName>
</protein>
<dbReference type="PANTHER" id="PTHR39159:SF1">
    <property type="entry name" value="UPF0374 PROTEIN YGAC"/>
    <property type="match status" value="1"/>
</dbReference>
<gene>
    <name evidence="6" type="primary">fau-1</name>
    <name evidence="9" type="ORF">H5V44_09535</name>
</gene>
<sequence length="513" mass="53134">MSGAGTGDPPDAADGGVPNVRVRGIYATAVTRLLLDAGNDVVGASEPIRERFDADFGDDPHDATVATTDDRQGVGVHGGDDAVATVGSVLSDVGRDTFLWDDPTPTGAVFDARVTDTRGSGAVCNLGDVEGFLPYDATDAYLESGDAVRVQVRESAPPWADRRADLGTGIRAASGFATLIRGREGVTVDTRDDAAGRELAGMTDLVGVDVPDGWGIEWSHAATRAGMDALAAALDGAAGRAAALDATLGTDAGDASDADPDSAPRRVAAPATGRWVWFGRESRGALDDARRRVTPTMPGHHRTKAASEAASAGVDLAEALCGSALGGSSDRDGSDGDDGAADADAGEFPFDVVTRQFGPREGDTVAITHGKPDGRAFPLGRGEVTDWAADGTIEITRTMSGSGTYDGLGTDRAAGDTATTKVREGRWWYPTVYRSEEGESKGTYVNVCTPVECFPDSIRYVDLHVDVVKRPDGTVERVDDDELDAAVDAGNVPPAVAEKARSVAASLVRALSE</sequence>
<evidence type="ECO:0000259" key="8">
    <source>
        <dbReference type="Pfam" id="PF04167"/>
    </source>
</evidence>
<dbReference type="SUPFAM" id="SSF159234">
    <property type="entry name" value="FomD-like"/>
    <property type="match status" value="1"/>
</dbReference>
<dbReference type="Proteomes" id="UP000546257">
    <property type="component" value="Unassembled WGS sequence"/>
</dbReference>
<dbReference type="PIRSF" id="PIRSF018644">
    <property type="entry name" value="RNA-binding_FAU-1"/>
    <property type="match status" value="1"/>
</dbReference>
<dbReference type="Gene3D" id="2.40.380.10">
    <property type="entry name" value="FomD-like"/>
    <property type="match status" value="1"/>
</dbReference>
<evidence type="ECO:0000256" key="7">
    <source>
        <dbReference type="SAM" id="MobiDB-lite"/>
    </source>
</evidence>
<proteinExistence type="inferred from homology"/>
<organism evidence="9 10">
    <name type="scientific">Halobellus ruber</name>
    <dbReference type="NCBI Taxonomy" id="2761102"/>
    <lineage>
        <taxon>Archaea</taxon>
        <taxon>Methanobacteriati</taxon>
        <taxon>Methanobacteriota</taxon>
        <taxon>Stenosarchaea group</taxon>
        <taxon>Halobacteria</taxon>
        <taxon>Halobacteriales</taxon>
        <taxon>Haloferacaceae</taxon>
        <taxon>Halobellus</taxon>
    </lineage>
</organism>
<feature type="region of interest" description="Disordered" evidence="7">
    <location>
        <begin position="52"/>
        <end position="73"/>
    </location>
</feature>
<comment type="function">
    <text evidence="6">Probable RNase involved in rRNA stability through maturation and/or degradation of precursor rRNAs. Binds to RNA in loop regions with AU-rich sequences.</text>
</comment>
<evidence type="ECO:0000256" key="1">
    <source>
        <dbReference type="ARBA" id="ARBA00022552"/>
    </source>
</evidence>
<dbReference type="EC" id="3.1.26.-" evidence="6"/>
<evidence type="ECO:0000256" key="4">
    <source>
        <dbReference type="ARBA" id="ARBA00022801"/>
    </source>
</evidence>
<feature type="compositionally biased region" description="Acidic residues" evidence="7">
    <location>
        <begin position="335"/>
        <end position="345"/>
    </location>
</feature>
<evidence type="ECO:0000256" key="5">
    <source>
        <dbReference type="ARBA" id="ARBA00022884"/>
    </source>
</evidence>
<reference evidence="9 10" key="1">
    <citation type="submission" date="2020-08" db="EMBL/GenBank/DDBJ databases">
        <authorList>
            <person name="Seo M.-J."/>
        </authorList>
    </citation>
    <scope>NUCLEOTIDE SEQUENCE [LARGE SCALE GENOMIC DNA]</scope>
    <source>
        <strain evidence="9 10">MBLA0160</strain>
    </source>
</reference>
<dbReference type="EMBL" id="JACKXD010000003">
    <property type="protein sequence ID" value="MBB6646527.1"/>
    <property type="molecule type" value="Genomic_DNA"/>
</dbReference>
<evidence type="ECO:0000256" key="3">
    <source>
        <dbReference type="ARBA" id="ARBA00022759"/>
    </source>
</evidence>
<evidence type="ECO:0000256" key="6">
    <source>
        <dbReference type="HAMAP-Rule" id="MF_01910"/>
    </source>
</evidence>
<evidence type="ECO:0000256" key="2">
    <source>
        <dbReference type="ARBA" id="ARBA00022722"/>
    </source>
</evidence>
<keyword evidence="10" id="KW-1185">Reference proteome</keyword>
<feature type="region of interest" description="Disordered" evidence="7">
    <location>
        <begin position="288"/>
        <end position="309"/>
    </location>
</feature>
<dbReference type="RefSeq" id="WP_185192896.1">
    <property type="nucleotide sequence ID" value="NZ_JACKXD010000003.1"/>
</dbReference>
<dbReference type="HAMAP" id="MF_01910">
    <property type="entry name" value="RNA_binding_AU_1"/>
    <property type="match status" value="1"/>
</dbReference>
<dbReference type="Pfam" id="PF04167">
    <property type="entry name" value="DUF402"/>
    <property type="match status" value="1"/>
</dbReference>
<comment type="caution">
    <text evidence="9">The sequence shown here is derived from an EMBL/GenBank/DDBJ whole genome shotgun (WGS) entry which is preliminary data.</text>
</comment>
<dbReference type="PANTHER" id="PTHR39159">
    <property type="match status" value="1"/>
</dbReference>
<dbReference type="InterPro" id="IPR016730">
    <property type="entry name" value="RNA-bd_FAU-1"/>
</dbReference>
<keyword evidence="4 6" id="KW-0378">Hydrolase</keyword>
<dbReference type="AlphaFoldDB" id="A0A7J9SKJ8"/>
<dbReference type="GO" id="GO:0006364">
    <property type="term" value="P:rRNA processing"/>
    <property type="evidence" value="ECO:0007669"/>
    <property type="project" value="UniProtKB-UniRule"/>
</dbReference>
<feature type="region of interest" description="Disordered" evidence="7">
    <location>
        <begin position="326"/>
        <end position="345"/>
    </location>
</feature>
<feature type="domain" description="DUF402" evidence="8">
    <location>
        <begin position="373"/>
        <end position="512"/>
    </location>
</feature>
<evidence type="ECO:0000313" key="9">
    <source>
        <dbReference type="EMBL" id="MBB6646527.1"/>
    </source>
</evidence>
<dbReference type="InterPro" id="IPR007295">
    <property type="entry name" value="DUF402"/>
</dbReference>
<keyword evidence="3 6" id="KW-0255">Endonuclease</keyword>
<feature type="compositionally biased region" description="Basic and acidic residues" evidence="7">
    <location>
        <begin position="52"/>
        <end position="72"/>
    </location>
</feature>
<comment type="similarity">
    <text evidence="6">Belongs to the FAU-1 family.</text>
</comment>
<dbReference type="GO" id="GO:0016891">
    <property type="term" value="F:RNA endonuclease activity producing 5'-phosphomonoesters, hydrolytic mechanism"/>
    <property type="evidence" value="ECO:0007669"/>
    <property type="project" value="UniProtKB-UniRule"/>
</dbReference>
<keyword evidence="5 6" id="KW-0694">RNA-binding</keyword>
<keyword evidence="1 6" id="KW-0698">rRNA processing</keyword>
<name>A0A7J9SKJ8_9EURY</name>
<evidence type="ECO:0000313" key="10">
    <source>
        <dbReference type="Proteomes" id="UP000546257"/>
    </source>
</evidence>
<dbReference type="InterPro" id="IPR050212">
    <property type="entry name" value="Ntdp-like"/>
</dbReference>
<accession>A0A7J9SKJ8</accession>
<dbReference type="InterPro" id="IPR035930">
    <property type="entry name" value="FomD-like_sf"/>
</dbReference>